<name>A0A2U9IMI3_9CREN</name>
<dbReference type="KEGG" id="asul:DFR86_05880"/>
<keyword evidence="1" id="KW-1133">Transmembrane helix</keyword>
<dbReference type="NCBIfam" id="TIGR00304">
    <property type="entry name" value="TIGR00304 family membrane protein"/>
    <property type="match status" value="1"/>
</dbReference>
<reference evidence="2 3" key="1">
    <citation type="submission" date="2018-05" db="EMBL/GenBank/DDBJ databases">
        <title>Complete Genome Sequences of Extremely Thermoacidophilic, Metal-Mobilizing Type-Strain Members of the Archaeal Family Sulfolobaceae: Acidianus brierleyi DSM-1651T, Acidianus sulfidivorans DSM-18786T, Metallosphaera hakonensis DSM-7519T, and Metallosphaera prunae DSM-10039T.</title>
        <authorList>
            <person name="Counts J.A."/>
            <person name="Kelly R.M."/>
        </authorList>
    </citation>
    <scope>NUCLEOTIDE SEQUENCE [LARGE SCALE GENOMIC DNA]</scope>
    <source>
        <strain evidence="2 3">JP7</strain>
    </source>
</reference>
<dbReference type="InterPro" id="IPR002849">
    <property type="entry name" value="DUF131"/>
</dbReference>
<keyword evidence="1" id="KW-0472">Membrane</keyword>
<evidence type="ECO:0000313" key="3">
    <source>
        <dbReference type="Proteomes" id="UP000248410"/>
    </source>
</evidence>
<accession>A0A2U9IMI3</accession>
<evidence type="ECO:0000313" key="2">
    <source>
        <dbReference type="EMBL" id="AWR97134.1"/>
    </source>
</evidence>
<dbReference type="GeneID" id="36837479"/>
<evidence type="ECO:0000256" key="1">
    <source>
        <dbReference type="SAM" id="Phobius"/>
    </source>
</evidence>
<dbReference type="Pfam" id="PF01998">
    <property type="entry name" value="DUF131"/>
    <property type="match status" value="1"/>
</dbReference>
<proteinExistence type="predicted"/>
<dbReference type="Proteomes" id="UP000248410">
    <property type="component" value="Chromosome"/>
</dbReference>
<keyword evidence="3" id="KW-1185">Reference proteome</keyword>
<feature type="transmembrane region" description="Helical" evidence="1">
    <location>
        <begin position="6"/>
        <end position="25"/>
    </location>
</feature>
<gene>
    <name evidence="2" type="ORF">DFR86_05880</name>
</gene>
<dbReference type="EMBL" id="CP029288">
    <property type="protein sequence ID" value="AWR97134.1"/>
    <property type="molecule type" value="Genomic_DNA"/>
</dbReference>
<dbReference type="AlphaFoldDB" id="A0A2U9IMI3"/>
<evidence type="ECO:0008006" key="4">
    <source>
        <dbReference type="Google" id="ProtNLM"/>
    </source>
</evidence>
<organism evidence="2 3">
    <name type="scientific">Acidianus sulfidivorans JP7</name>
    <dbReference type="NCBI Taxonomy" id="619593"/>
    <lineage>
        <taxon>Archaea</taxon>
        <taxon>Thermoproteota</taxon>
        <taxon>Thermoprotei</taxon>
        <taxon>Sulfolobales</taxon>
        <taxon>Sulfolobaceae</taxon>
        <taxon>Acidianus</taxon>
    </lineage>
</organism>
<feature type="transmembrane region" description="Helical" evidence="1">
    <location>
        <begin position="62"/>
        <end position="87"/>
    </location>
</feature>
<dbReference type="RefSeq" id="WP_110380024.1">
    <property type="nucleotide sequence ID" value="NZ_CP029288.2"/>
</dbReference>
<sequence>MRLSLLGIGLLIIFIGFALVMLGSITSTTPTPSTSTTSSAVGGFILIGPFPIFFGYGNTSLFFPMIIFGIIFAIIAIIFYIFTYYMFKKSQEGKI</sequence>
<feature type="transmembrane region" description="Helical" evidence="1">
    <location>
        <begin position="37"/>
        <end position="56"/>
    </location>
</feature>
<protein>
    <recommendedName>
        <fullName evidence="4">DUF131 domain-containing protein</fullName>
    </recommendedName>
</protein>
<keyword evidence="1" id="KW-0812">Transmembrane</keyword>